<evidence type="ECO:0000256" key="1">
    <source>
        <dbReference type="SAM" id="Phobius"/>
    </source>
</evidence>
<feature type="transmembrane region" description="Helical" evidence="1">
    <location>
        <begin position="113"/>
        <end position="133"/>
    </location>
</feature>
<feature type="transmembrane region" description="Helical" evidence="1">
    <location>
        <begin position="310"/>
        <end position="334"/>
    </location>
</feature>
<gene>
    <name evidence="2" type="ORF">SAMN04488541_1008110</name>
</gene>
<sequence length="365" mass="39769">MSHSLANQKINWQQLFSLGALNAAIVISWIAYHNYQPKLLEKFEVTDLTLFLNIAQALILACIPPLAGLIGDYMIRKNGNHFVVTTVGISITAMIFMAVAFTVAGNPMESLKFILPVMIVLWLVSMNIFHSPANSMLELFAPAHRLPLAMSVLAVITELLYALEPVVVNIIDTIGAASTFITGGVLLLIAGFIFRRTTKEIEFVRNTSSDDDYRDDHFGKIGLIGLAFGLANAILMNVFPEILNDKISFFTSESLEGKQYVSVLLVISAVCAVPMSSYVQNIGVKRSVLIGLALAFSFISAIFASEVEVLTVISALLFAIAFSMIAVSAFPFVLENVSDRNVTFGTGLFFGSFEVADGLMNIFLT</sequence>
<feature type="transmembrane region" description="Helical" evidence="1">
    <location>
        <begin position="50"/>
        <end position="70"/>
    </location>
</feature>
<dbReference type="SUPFAM" id="SSF103473">
    <property type="entry name" value="MFS general substrate transporter"/>
    <property type="match status" value="1"/>
</dbReference>
<dbReference type="InterPro" id="IPR036259">
    <property type="entry name" value="MFS_trans_sf"/>
</dbReference>
<keyword evidence="1" id="KW-0812">Transmembrane</keyword>
<dbReference type="Gene3D" id="1.20.1250.20">
    <property type="entry name" value="MFS general substrate transporter like domains"/>
    <property type="match status" value="1"/>
</dbReference>
<accession>A0A1I2E1B2</accession>
<dbReference type="EMBL" id="FONY01000008">
    <property type="protein sequence ID" value="SFE86446.1"/>
    <property type="molecule type" value="Genomic_DNA"/>
</dbReference>
<feature type="transmembrane region" description="Helical" evidence="1">
    <location>
        <begin position="286"/>
        <end position="304"/>
    </location>
</feature>
<feature type="transmembrane region" description="Helical" evidence="1">
    <location>
        <begin position="82"/>
        <end position="101"/>
    </location>
</feature>
<keyword evidence="1" id="KW-0472">Membrane</keyword>
<dbReference type="PANTHER" id="PTHR23528">
    <property type="match status" value="1"/>
</dbReference>
<evidence type="ECO:0000313" key="2">
    <source>
        <dbReference type="EMBL" id="SFE86446.1"/>
    </source>
</evidence>
<feature type="transmembrane region" description="Helical" evidence="1">
    <location>
        <begin position="259"/>
        <end position="279"/>
    </location>
</feature>
<organism evidence="2 3">
    <name type="scientific">Thermoflexibacter ruber</name>
    <dbReference type="NCBI Taxonomy" id="1003"/>
    <lineage>
        <taxon>Bacteria</taxon>
        <taxon>Pseudomonadati</taxon>
        <taxon>Bacteroidota</taxon>
        <taxon>Cytophagia</taxon>
        <taxon>Cytophagales</taxon>
        <taxon>Thermoflexibacteraceae</taxon>
        <taxon>Thermoflexibacter</taxon>
    </lineage>
</organism>
<feature type="transmembrane region" description="Helical" evidence="1">
    <location>
        <begin position="12"/>
        <end position="30"/>
    </location>
</feature>
<proteinExistence type="predicted"/>
<dbReference type="Proteomes" id="UP000199513">
    <property type="component" value="Unassembled WGS sequence"/>
</dbReference>
<name>A0A1I2E1B2_9BACT</name>
<dbReference type="AlphaFoldDB" id="A0A1I2E1B2"/>
<protein>
    <recommendedName>
        <fullName evidence="4">Major Facilitator Superfamily protein</fullName>
    </recommendedName>
</protein>
<evidence type="ECO:0000313" key="3">
    <source>
        <dbReference type="Proteomes" id="UP000199513"/>
    </source>
</evidence>
<feature type="transmembrane region" description="Helical" evidence="1">
    <location>
        <begin position="175"/>
        <end position="194"/>
    </location>
</feature>
<evidence type="ECO:0008006" key="4">
    <source>
        <dbReference type="Google" id="ProtNLM"/>
    </source>
</evidence>
<keyword evidence="3" id="KW-1185">Reference proteome</keyword>
<keyword evidence="1" id="KW-1133">Transmembrane helix</keyword>
<dbReference type="OrthoDB" id="976287at2"/>
<reference evidence="2 3" key="1">
    <citation type="submission" date="2016-10" db="EMBL/GenBank/DDBJ databases">
        <authorList>
            <person name="de Groot N.N."/>
        </authorList>
    </citation>
    <scope>NUCLEOTIDE SEQUENCE [LARGE SCALE GENOMIC DNA]</scope>
    <source>
        <strain>GEY</strain>
        <strain evidence="3">DSM 9560</strain>
    </source>
</reference>
<dbReference type="PANTHER" id="PTHR23528:SF1">
    <property type="entry name" value="MAJOR FACILITATOR SUPERFAMILY (MFS) PROFILE DOMAIN-CONTAINING PROTEIN"/>
    <property type="match status" value="1"/>
</dbReference>
<dbReference type="RefSeq" id="WP_091542005.1">
    <property type="nucleotide sequence ID" value="NZ_FONY01000008.1"/>
</dbReference>
<feature type="transmembrane region" description="Helical" evidence="1">
    <location>
        <begin position="221"/>
        <end position="239"/>
    </location>
</feature>
<feature type="transmembrane region" description="Helical" evidence="1">
    <location>
        <begin position="145"/>
        <end position="163"/>
    </location>
</feature>